<name>S7TWI5_DESML</name>
<dbReference type="RefSeq" id="WP_020876671.1">
    <property type="nucleotide sequence ID" value="NZ_ATHJ01000078.1"/>
</dbReference>
<keyword evidence="3" id="KW-1185">Reference proteome</keyword>
<dbReference type="InterPro" id="IPR036280">
    <property type="entry name" value="Multihaem_cyt_sf"/>
</dbReference>
<dbReference type="eggNOG" id="ENOG5032SEM">
    <property type="taxonomic scope" value="Bacteria"/>
</dbReference>
<evidence type="ECO:0000313" key="2">
    <source>
        <dbReference type="EMBL" id="EPR41125.1"/>
    </source>
</evidence>
<dbReference type="SUPFAM" id="SSF48695">
    <property type="entry name" value="Multiheme cytochromes"/>
    <property type="match status" value="1"/>
</dbReference>
<evidence type="ECO:0000256" key="1">
    <source>
        <dbReference type="SAM" id="Phobius"/>
    </source>
</evidence>
<gene>
    <name evidence="2" type="ORF">dsmv_2240</name>
</gene>
<protein>
    <submittedName>
        <fullName evidence="2">Cytochrome c family protein</fullName>
    </submittedName>
</protein>
<organism evidence="2 3">
    <name type="scientific">Desulfococcus multivorans DSM 2059</name>
    <dbReference type="NCBI Taxonomy" id="1121405"/>
    <lineage>
        <taxon>Bacteria</taxon>
        <taxon>Pseudomonadati</taxon>
        <taxon>Thermodesulfobacteriota</taxon>
        <taxon>Desulfobacteria</taxon>
        <taxon>Desulfobacterales</taxon>
        <taxon>Desulfococcaceae</taxon>
        <taxon>Desulfococcus</taxon>
    </lineage>
</organism>
<comment type="caution">
    <text evidence="2">The sequence shown here is derived from an EMBL/GenBank/DDBJ whole genome shotgun (WGS) entry which is preliminary data.</text>
</comment>
<keyword evidence="1" id="KW-0812">Transmembrane</keyword>
<dbReference type="NCBIfam" id="NF038038">
    <property type="entry name" value="cytoc_DsrJ"/>
    <property type="match status" value="1"/>
</dbReference>
<proteinExistence type="predicted"/>
<sequence length="133" mass="15205">MSKKMYNKEQVVAGLVIFIALVSFPFWYNLGKAAPAPTLELTKEAKAAKVCVRPTEYMKAEHMQLLDVWRDTVVREGKRIYVNEAGKAFNMSLSNTCLDCHSNKAEFCDRCHNYASVDPYCYDCHIDNPKETK</sequence>
<dbReference type="Proteomes" id="UP000014977">
    <property type="component" value="Unassembled WGS sequence"/>
</dbReference>
<keyword evidence="1" id="KW-1133">Transmembrane helix</keyword>
<dbReference type="STRING" id="897.B2D07_17840"/>
<dbReference type="InterPro" id="IPR047668">
    <property type="entry name" value="DsrJ"/>
</dbReference>
<evidence type="ECO:0000313" key="3">
    <source>
        <dbReference type="Proteomes" id="UP000014977"/>
    </source>
</evidence>
<accession>S7TWI5</accession>
<reference evidence="2 3" key="1">
    <citation type="journal article" date="2013" name="Genome Announc.">
        <title>Draft genome sequences for three mercury-methylating, sulfate-reducing bacteria.</title>
        <authorList>
            <person name="Brown S.D."/>
            <person name="Hurt R.A.Jr."/>
            <person name="Gilmour C.C."/>
            <person name="Elias D.A."/>
        </authorList>
    </citation>
    <scope>NUCLEOTIDE SEQUENCE [LARGE SCALE GENOMIC DNA]</scope>
    <source>
        <strain evidence="2 3">DSM 2059</strain>
    </source>
</reference>
<dbReference type="EMBL" id="ATHJ01000078">
    <property type="protein sequence ID" value="EPR41125.1"/>
    <property type="molecule type" value="Genomic_DNA"/>
</dbReference>
<feature type="transmembrane region" description="Helical" evidence="1">
    <location>
        <begin position="12"/>
        <end position="30"/>
    </location>
</feature>
<keyword evidence="1" id="KW-0472">Membrane</keyword>
<dbReference type="AlphaFoldDB" id="S7TWI5"/>